<evidence type="ECO:0000313" key="1">
    <source>
        <dbReference type="EMBL" id="KKN45140.1"/>
    </source>
</evidence>
<dbReference type="EMBL" id="LAZR01001409">
    <property type="protein sequence ID" value="KKN45140.1"/>
    <property type="molecule type" value="Genomic_DNA"/>
</dbReference>
<reference evidence="1" key="1">
    <citation type="journal article" date="2015" name="Nature">
        <title>Complex archaea that bridge the gap between prokaryotes and eukaryotes.</title>
        <authorList>
            <person name="Spang A."/>
            <person name="Saw J.H."/>
            <person name="Jorgensen S.L."/>
            <person name="Zaremba-Niedzwiedzka K."/>
            <person name="Martijn J."/>
            <person name="Lind A.E."/>
            <person name="van Eijk R."/>
            <person name="Schleper C."/>
            <person name="Guy L."/>
            <person name="Ettema T.J."/>
        </authorList>
    </citation>
    <scope>NUCLEOTIDE SEQUENCE</scope>
</reference>
<comment type="caution">
    <text evidence="1">The sequence shown here is derived from an EMBL/GenBank/DDBJ whole genome shotgun (WGS) entry which is preliminary data.</text>
</comment>
<name>A0A0F9QLV1_9ZZZZ</name>
<organism evidence="1">
    <name type="scientific">marine sediment metagenome</name>
    <dbReference type="NCBI Taxonomy" id="412755"/>
    <lineage>
        <taxon>unclassified sequences</taxon>
        <taxon>metagenomes</taxon>
        <taxon>ecological metagenomes</taxon>
    </lineage>
</organism>
<accession>A0A0F9QLV1</accession>
<dbReference type="AlphaFoldDB" id="A0A0F9QLV1"/>
<sequence>MTNLPDVAGAAAEIQLNGSTYLMDPLTISEFAQFEQWVDDAPIRQASRNLEGLPVELQMKMLQQAQEAATAARQIEPAERQSRITSAMVSMSGICYLIWLSLLRKQPELTLEAVSQKITLDKLPYVQQRLDAVNGFSNPSPKRASRKRKKS</sequence>
<proteinExistence type="predicted"/>
<gene>
    <name evidence="1" type="ORF">LCGC14_0685930</name>
</gene>
<protein>
    <submittedName>
        <fullName evidence="1">Uncharacterized protein</fullName>
    </submittedName>
</protein>